<dbReference type="InterPro" id="IPR030678">
    <property type="entry name" value="Peptide/Ni-bd"/>
</dbReference>
<keyword evidence="4" id="KW-0732">Signal</keyword>
<dbReference type="InterPro" id="IPR039424">
    <property type="entry name" value="SBP_5"/>
</dbReference>
<dbReference type="CDD" id="cd00995">
    <property type="entry name" value="PBP2_NikA_DppA_OppA_like"/>
    <property type="match status" value="1"/>
</dbReference>
<gene>
    <name evidence="6" type="primary">hbpA</name>
    <name evidence="6" type="ORF">AQS8620_02882</name>
</gene>
<evidence type="ECO:0000256" key="2">
    <source>
        <dbReference type="ARBA" id="ARBA00005695"/>
    </source>
</evidence>
<dbReference type="PANTHER" id="PTHR30290:SF10">
    <property type="entry name" value="PERIPLASMIC OLIGOPEPTIDE-BINDING PROTEIN-RELATED"/>
    <property type="match status" value="1"/>
</dbReference>
<comment type="similarity">
    <text evidence="2">Belongs to the bacterial solute-binding protein 5 family.</text>
</comment>
<keyword evidence="3" id="KW-0813">Transport</keyword>
<dbReference type="GO" id="GO:0043190">
    <property type="term" value="C:ATP-binding cassette (ABC) transporter complex"/>
    <property type="evidence" value="ECO:0007669"/>
    <property type="project" value="InterPro"/>
</dbReference>
<dbReference type="GO" id="GO:0015833">
    <property type="term" value="P:peptide transport"/>
    <property type="evidence" value="ECO:0007669"/>
    <property type="project" value="TreeGrafter"/>
</dbReference>
<evidence type="ECO:0000313" key="6">
    <source>
        <dbReference type="EMBL" id="SLN63133.1"/>
    </source>
</evidence>
<reference evidence="6 7" key="1">
    <citation type="submission" date="2017-03" db="EMBL/GenBank/DDBJ databases">
        <authorList>
            <person name="Afonso C.L."/>
            <person name="Miller P.J."/>
            <person name="Scott M.A."/>
            <person name="Spackman E."/>
            <person name="Goraichik I."/>
            <person name="Dimitrov K.M."/>
            <person name="Suarez D.L."/>
            <person name="Swayne D.E."/>
        </authorList>
    </citation>
    <scope>NUCLEOTIDE SEQUENCE [LARGE SCALE GENOMIC DNA]</scope>
    <source>
        <strain evidence="6 7">CECT 8620</strain>
    </source>
</reference>
<dbReference type="Pfam" id="PF00496">
    <property type="entry name" value="SBP_bac_5"/>
    <property type="match status" value="1"/>
</dbReference>
<keyword evidence="7" id="KW-1185">Reference proteome</keyword>
<name>A0A1Y5TGE9_9RHOB</name>
<dbReference type="PANTHER" id="PTHR30290">
    <property type="entry name" value="PERIPLASMIC BINDING COMPONENT OF ABC TRANSPORTER"/>
    <property type="match status" value="1"/>
</dbReference>
<sequence length="550" mass="59735">MRHPFINRFAAQSASTLTSHIRKRAKAAGKTLLMSSAAAVMALQAAAQDVTVVIDPIASESNLYWETEGAFMLPSLQGLVGNNPETGKYDTSGLAESWKANEDLTSWTFTLKPQAEFHDGWGPVTAEDVVHSFNLHIGDDSRLSGIGNLRDATVTAVDAQTVRFDLPAPQADFLFMLAGRGVLAIYSKAQFDAEGLEGYKTKPAGTSPLVYESSELGQGMTFSTAQDHWSGVDADYDTLSIRFVGEAATKLAMLLSHEADIVSLSRELQPQALDAGFEILASTQGASQTSMVFGALYTDPEGGELPTGLPWADVRVREAMNRALDRSQLLEVLYDGRAEALPVFTMDAQYEGYTPALADRFDADYGYDPERAMALLAEAGYPDAFGDPVIPIIVTSLPGNPEFPLISELAQAYFEAVGLQTEMREMDGASILSARRDRNAPWIMPVRNAPIRPAQVGLQVYFSKVNRPTAYVDDAQINSVFDELAASTDMAERDALASQIFTKLYDDYTHMPLAKIFAEVTVDPDTITGWTFPGSTSSGLSHFELIKTAE</sequence>
<proteinExistence type="inferred from homology"/>
<evidence type="ECO:0000256" key="3">
    <source>
        <dbReference type="ARBA" id="ARBA00022448"/>
    </source>
</evidence>
<evidence type="ECO:0000256" key="4">
    <source>
        <dbReference type="ARBA" id="ARBA00022729"/>
    </source>
</evidence>
<dbReference type="GO" id="GO:1904680">
    <property type="term" value="F:peptide transmembrane transporter activity"/>
    <property type="evidence" value="ECO:0007669"/>
    <property type="project" value="TreeGrafter"/>
</dbReference>
<dbReference type="OrthoDB" id="9803988at2"/>
<dbReference type="RefSeq" id="WP_085837692.1">
    <property type="nucleotide sequence ID" value="NZ_FWFS01000011.1"/>
</dbReference>
<dbReference type="Proteomes" id="UP000193862">
    <property type="component" value="Unassembled WGS sequence"/>
</dbReference>
<comment type="subcellular location">
    <subcellularLocation>
        <location evidence="1">Periplasm</location>
    </subcellularLocation>
</comment>
<dbReference type="Gene3D" id="3.10.105.10">
    <property type="entry name" value="Dipeptide-binding Protein, Domain 3"/>
    <property type="match status" value="1"/>
</dbReference>
<dbReference type="AlphaFoldDB" id="A0A1Y5TGE9"/>
<dbReference type="SUPFAM" id="SSF53850">
    <property type="entry name" value="Periplasmic binding protein-like II"/>
    <property type="match status" value="1"/>
</dbReference>
<evidence type="ECO:0000259" key="5">
    <source>
        <dbReference type="Pfam" id="PF00496"/>
    </source>
</evidence>
<organism evidence="6 7">
    <name type="scientific">Aquimixticola soesokkakensis</name>
    <dbReference type="NCBI Taxonomy" id="1519096"/>
    <lineage>
        <taxon>Bacteria</taxon>
        <taxon>Pseudomonadati</taxon>
        <taxon>Pseudomonadota</taxon>
        <taxon>Alphaproteobacteria</taxon>
        <taxon>Rhodobacterales</taxon>
        <taxon>Paracoccaceae</taxon>
        <taxon>Aquimixticola</taxon>
    </lineage>
</organism>
<evidence type="ECO:0000256" key="1">
    <source>
        <dbReference type="ARBA" id="ARBA00004418"/>
    </source>
</evidence>
<dbReference type="InterPro" id="IPR000914">
    <property type="entry name" value="SBP_5_dom"/>
</dbReference>
<dbReference type="GO" id="GO:0030288">
    <property type="term" value="C:outer membrane-bounded periplasmic space"/>
    <property type="evidence" value="ECO:0007669"/>
    <property type="project" value="UniProtKB-ARBA"/>
</dbReference>
<feature type="domain" description="Solute-binding protein family 5" evidence="5">
    <location>
        <begin position="93"/>
        <end position="464"/>
    </location>
</feature>
<evidence type="ECO:0000313" key="7">
    <source>
        <dbReference type="Proteomes" id="UP000193862"/>
    </source>
</evidence>
<dbReference type="EMBL" id="FWFS01000011">
    <property type="protein sequence ID" value="SLN63133.1"/>
    <property type="molecule type" value="Genomic_DNA"/>
</dbReference>
<dbReference type="PIRSF" id="PIRSF002741">
    <property type="entry name" value="MppA"/>
    <property type="match status" value="1"/>
</dbReference>
<dbReference type="Gene3D" id="3.40.190.10">
    <property type="entry name" value="Periplasmic binding protein-like II"/>
    <property type="match status" value="1"/>
</dbReference>
<accession>A0A1Y5TGE9</accession>
<protein>
    <submittedName>
        <fullName evidence="6">Heme-binding protein A</fullName>
    </submittedName>
</protein>